<protein>
    <submittedName>
        <fullName evidence="1">Uncharacterized protein</fullName>
    </submittedName>
</protein>
<gene>
    <name evidence="1" type="ORF">RFM27_06045</name>
</gene>
<proteinExistence type="predicted"/>
<reference evidence="1 2" key="1">
    <citation type="submission" date="2023-08" db="EMBL/GenBank/DDBJ databases">
        <title>Implementing the SeqCode for naming new Mesorhizobium species isolated from Vachellia karroo root nodules.</title>
        <authorList>
            <person name="Van Lill M."/>
        </authorList>
    </citation>
    <scope>NUCLEOTIDE SEQUENCE [LARGE SCALE GENOMIC DNA]</scope>
    <source>
        <strain evidence="1 2">VK23A</strain>
    </source>
</reference>
<evidence type="ECO:0000313" key="2">
    <source>
        <dbReference type="Proteomes" id="UP001271780"/>
    </source>
</evidence>
<dbReference type="EMBL" id="JAVIIZ010000002">
    <property type="protein sequence ID" value="MDX8471624.1"/>
    <property type="molecule type" value="Genomic_DNA"/>
</dbReference>
<sequence length="75" mass="8374">MENTATSEKLGLPEDEYDNYLIQVMRLVVDGASPRQISDYLGKVENEYLMLSSPSGSKDDFVNAVFELAKRSAAR</sequence>
<accession>A0ABU4XDK2</accession>
<dbReference type="RefSeq" id="WP_320315861.1">
    <property type="nucleotide sequence ID" value="NZ_JAVIIX010000003.1"/>
</dbReference>
<organism evidence="1 2">
    <name type="scientific">Mesorhizobium dulcispinae</name>
    <dbReference type="NCBI Taxonomy" id="3072316"/>
    <lineage>
        <taxon>Bacteria</taxon>
        <taxon>Pseudomonadati</taxon>
        <taxon>Pseudomonadota</taxon>
        <taxon>Alphaproteobacteria</taxon>
        <taxon>Hyphomicrobiales</taxon>
        <taxon>Phyllobacteriaceae</taxon>
        <taxon>Mesorhizobium</taxon>
    </lineage>
</organism>
<comment type="caution">
    <text evidence="1">The sequence shown here is derived from an EMBL/GenBank/DDBJ whole genome shotgun (WGS) entry which is preliminary data.</text>
</comment>
<name>A0ABU4XDK2_9HYPH</name>
<evidence type="ECO:0000313" key="1">
    <source>
        <dbReference type="EMBL" id="MDX8471624.1"/>
    </source>
</evidence>
<dbReference type="Proteomes" id="UP001271780">
    <property type="component" value="Unassembled WGS sequence"/>
</dbReference>
<keyword evidence="2" id="KW-1185">Reference proteome</keyword>